<accession>A0ABS1JD65</accession>
<dbReference type="SUPFAM" id="SSF55729">
    <property type="entry name" value="Acyl-CoA N-acyltransferases (Nat)"/>
    <property type="match status" value="1"/>
</dbReference>
<dbReference type="InterPro" id="IPR017274">
    <property type="entry name" value="YlbP"/>
</dbReference>
<dbReference type="RefSeq" id="WP_201636882.1">
    <property type="nucleotide sequence ID" value="NZ_JAEQNB010000005.1"/>
</dbReference>
<dbReference type="InterPro" id="IPR016181">
    <property type="entry name" value="Acyl_CoA_acyltransferase"/>
</dbReference>
<dbReference type="PIRSF" id="PIRSF037732">
    <property type="entry name" value="YlbP_prd"/>
    <property type="match status" value="1"/>
</dbReference>
<protein>
    <submittedName>
        <fullName evidence="4">N-acetyltransferase</fullName>
    </submittedName>
</protein>
<dbReference type="Proteomes" id="UP000602284">
    <property type="component" value="Unassembled WGS sequence"/>
</dbReference>
<dbReference type="CDD" id="cd04301">
    <property type="entry name" value="NAT_SF"/>
    <property type="match status" value="1"/>
</dbReference>
<dbReference type="Pfam" id="PF00583">
    <property type="entry name" value="Acetyltransf_1"/>
    <property type="match status" value="1"/>
</dbReference>
<dbReference type="Gene3D" id="3.40.630.30">
    <property type="match status" value="1"/>
</dbReference>
<comment type="caution">
    <text evidence="4">The sequence shown here is derived from an EMBL/GenBank/DDBJ whole genome shotgun (WGS) entry which is preliminary data.</text>
</comment>
<organism evidence="4 5">
    <name type="scientific">Tumebacillus amylolyticus</name>
    <dbReference type="NCBI Taxonomy" id="2801339"/>
    <lineage>
        <taxon>Bacteria</taxon>
        <taxon>Bacillati</taxon>
        <taxon>Bacillota</taxon>
        <taxon>Bacilli</taxon>
        <taxon>Bacillales</taxon>
        <taxon>Alicyclobacillaceae</taxon>
        <taxon>Tumebacillus</taxon>
    </lineage>
</organism>
<dbReference type="NCBIfam" id="NF010241">
    <property type="entry name" value="PRK13688.1"/>
    <property type="match status" value="1"/>
</dbReference>
<reference evidence="4 5" key="1">
    <citation type="submission" date="2021-01" db="EMBL/GenBank/DDBJ databases">
        <title>Tumebacillus sp. strain ITR2 16S ribosomal RNA gene Genome sequencing and assembly.</title>
        <authorList>
            <person name="Kang M."/>
        </authorList>
    </citation>
    <scope>NUCLEOTIDE SEQUENCE [LARGE SCALE GENOMIC DNA]</scope>
    <source>
        <strain evidence="4 5">ITR2</strain>
    </source>
</reference>
<gene>
    <name evidence="4" type="ORF">JJB07_16245</name>
</gene>
<proteinExistence type="predicted"/>
<evidence type="ECO:0000259" key="3">
    <source>
        <dbReference type="PROSITE" id="PS51186"/>
    </source>
</evidence>
<dbReference type="InterPro" id="IPR000182">
    <property type="entry name" value="GNAT_dom"/>
</dbReference>
<evidence type="ECO:0000256" key="1">
    <source>
        <dbReference type="ARBA" id="ARBA00022679"/>
    </source>
</evidence>
<keyword evidence="5" id="KW-1185">Reference proteome</keyword>
<dbReference type="EMBL" id="JAEQNB010000005">
    <property type="protein sequence ID" value="MBL0388169.1"/>
    <property type="molecule type" value="Genomic_DNA"/>
</dbReference>
<sequence>MPHVQSLQINYQTLEEFKKFRENGLEELSMLEDLRANMIEDNTVSPFYGIYEDGKLVARISLYKIGAKYNQYTEVPTDYYELMKLEVLPGYKGKGYGTSLIEFAKTLNLPVKTNVRLGAQDFFLKLGFQPVKYDPIRDRGENPYIWLPNQAD</sequence>
<keyword evidence="2" id="KW-0012">Acyltransferase</keyword>
<evidence type="ECO:0000313" key="4">
    <source>
        <dbReference type="EMBL" id="MBL0388169.1"/>
    </source>
</evidence>
<feature type="domain" description="N-acetyltransferase" evidence="3">
    <location>
        <begin position="7"/>
        <end position="152"/>
    </location>
</feature>
<evidence type="ECO:0000256" key="2">
    <source>
        <dbReference type="ARBA" id="ARBA00023315"/>
    </source>
</evidence>
<evidence type="ECO:0000313" key="5">
    <source>
        <dbReference type="Proteomes" id="UP000602284"/>
    </source>
</evidence>
<name>A0ABS1JD65_9BACL</name>
<dbReference type="PROSITE" id="PS51186">
    <property type="entry name" value="GNAT"/>
    <property type="match status" value="1"/>
</dbReference>
<keyword evidence="1" id="KW-0808">Transferase</keyword>